<dbReference type="SUPFAM" id="SSF58104">
    <property type="entry name" value="Methyl-accepting chemotaxis protein (MCP) signaling domain"/>
    <property type="match status" value="2"/>
</dbReference>
<evidence type="ECO:0000256" key="3">
    <source>
        <dbReference type="PROSITE-ProRule" id="PRU00284"/>
    </source>
</evidence>
<dbReference type="GO" id="GO:0004888">
    <property type="term" value="F:transmembrane signaling receptor activity"/>
    <property type="evidence" value="ECO:0007669"/>
    <property type="project" value="InterPro"/>
</dbReference>
<feature type="domain" description="HAMP" evidence="6">
    <location>
        <begin position="222"/>
        <end position="274"/>
    </location>
</feature>
<dbReference type="Pfam" id="PF00015">
    <property type="entry name" value="MCPsignal"/>
    <property type="match status" value="1"/>
</dbReference>
<protein>
    <submittedName>
        <fullName evidence="7">Methyl-accepting chemotaxis protein</fullName>
    </submittedName>
</protein>
<evidence type="ECO:0000256" key="1">
    <source>
        <dbReference type="ARBA" id="ARBA00023224"/>
    </source>
</evidence>
<dbReference type="Gene3D" id="1.10.8.500">
    <property type="entry name" value="HAMP domain in histidine kinase"/>
    <property type="match status" value="1"/>
</dbReference>
<name>A0A2V2NED2_9EURY</name>
<reference evidence="7 8" key="1">
    <citation type="submission" date="2018-05" db="EMBL/GenBank/DDBJ databases">
        <title>Draft genome of Methanospirillum lacunae Ki8-1.</title>
        <authorList>
            <person name="Dueholm M.S."/>
            <person name="Nielsen P.H."/>
            <person name="Bakmann L.F."/>
            <person name="Otzen D.E."/>
        </authorList>
    </citation>
    <scope>NUCLEOTIDE SEQUENCE [LARGE SCALE GENOMIC DNA]</scope>
    <source>
        <strain evidence="7 8">Ki8-1</strain>
    </source>
</reference>
<dbReference type="Pfam" id="PF18947">
    <property type="entry name" value="HAMP_2"/>
    <property type="match status" value="1"/>
</dbReference>
<feature type="transmembrane region" description="Helical" evidence="4">
    <location>
        <begin position="198"/>
        <end position="220"/>
    </location>
</feature>
<dbReference type="PANTHER" id="PTHR32089">
    <property type="entry name" value="METHYL-ACCEPTING CHEMOTAXIS PROTEIN MCPB"/>
    <property type="match status" value="1"/>
</dbReference>
<keyword evidence="8" id="KW-1185">Reference proteome</keyword>
<keyword evidence="1 3" id="KW-0807">Transducer</keyword>
<evidence type="ECO:0000313" key="7">
    <source>
        <dbReference type="EMBL" id="PWR73961.1"/>
    </source>
</evidence>
<dbReference type="EMBL" id="QGMY01000002">
    <property type="protein sequence ID" value="PWR73961.1"/>
    <property type="molecule type" value="Genomic_DNA"/>
</dbReference>
<evidence type="ECO:0000259" key="5">
    <source>
        <dbReference type="PROSITE" id="PS50111"/>
    </source>
</evidence>
<dbReference type="Pfam" id="PF12729">
    <property type="entry name" value="4HB_MCP_1"/>
    <property type="match status" value="1"/>
</dbReference>
<feature type="domain" description="Methyl-accepting transducer" evidence="5">
    <location>
        <begin position="426"/>
        <end position="662"/>
    </location>
</feature>
<dbReference type="SUPFAM" id="SSF158472">
    <property type="entry name" value="HAMP domain-like"/>
    <property type="match status" value="1"/>
</dbReference>
<evidence type="ECO:0000313" key="8">
    <source>
        <dbReference type="Proteomes" id="UP000245657"/>
    </source>
</evidence>
<dbReference type="PROSITE" id="PS50885">
    <property type="entry name" value="HAMP"/>
    <property type="match status" value="1"/>
</dbReference>
<evidence type="ECO:0000256" key="4">
    <source>
        <dbReference type="SAM" id="Phobius"/>
    </source>
</evidence>
<dbReference type="Proteomes" id="UP000245657">
    <property type="component" value="Unassembled WGS sequence"/>
</dbReference>
<feature type="transmembrane region" description="Helical" evidence="4">
    <location>
        <begin position="23"/>
        <end position="45"/>
    </location>
</feature>
<dbReference type="InterPro" id="IPR004089">
    <property type="entry name" value="MCPsignal_dom"/>
</dbReference>
<proteinExistence type="inferred from homology"/>
<dbReference type="Gene3D" id="1.20.120.1530">
    <property type="match status" value="1"/>
</dbReference>
<keyword evidence="4" id="KW-1133">Transmembrane helix</keyword>
<dbReference type="Gene3D" id="1.10.287.950">
    <property type="entry name" value="Methyl-accepting chemotaxis protein"/>
    <property type="match status" value="1"/>
</dbReference>
<evidence type="ECO:0000259" key="6">
    <source>
        <dbReference type="PROSITE" id="PS50885"/>
    </source>
</evidence>
<dbReference type="SMART" id="SM00304">
    <property type="entry name" value="HAMP"/>
    <property type="match status" value="2"/>
</dbReference>
<dbReference type="InterPro" id="IPR024478">
    <property type="entry name" value="HlyB_4HB_MCP"/>
</dbReference>
<dbReference type="GO" id="GO:0016020">
    <property type="term" value="C:membrane"/>
    <property type="evidence" value="ECO:0007669"/>
    <property type="project" value="InterPro"/>
</dbReference>
<gene>
    <name evidence="7" type="ORF">DK846_02005</name>
</gene>
<dbReference type="GO" id="GO:0006935">
    <property type="term" value="P:chemotaxis"/>
    <property type="evidence" value="ECO:0007669"/>
    <property type="project" value="InterPro"/>
</dbReference>
<dbReference type="SMART" id="SM00283">
    <property type="entry name" value="MA"/>
    <property type="match status" value="1"/>
</dbReference>
<dbReference type="PANTHER" id="PTHR32089:SF112">
    <property type="entry name" value="LYSOZYME-LIKE PROTEIN-RELATED"/>
    <property type="match status" value="1"/>
</dbReference>
<dbReference type="Pfam" id="PF00672">
    <property type="entry name" value="HAMP"/>
    <property type="match status" value="1"/>
</dbReference>
<keyword evidence="4" id="KW-0812">Transmembrane</keyword>
<dbReference type="GO" id="GO:0007165">
    <property type="term" value="P:signal transduction"/>
    <property type="evidence" value="ECO:0007669"/>
    <property type="project" value="UniProtKB-KW"/>
</dbReference>
<organism evidence="7 8">
    <name type="scientific">Methanospirillum lacunae</name>
    <dbReference type="NCBI Taxonomy" id="668570"/>
    <lineage>
        <taxon>Archaea</taxon>
        <taxon>Methanobacteriati</taxon>
        <taxon>Methanobacteriota</taxon>
        <taxon>Stenosarchaea group</taxon>
        <taxon>Methanomicrobia</taxon>
        <taxon>Methanomicrobiales</taxon>
        <taxon>Methanospirillaceae</taxon>
        <taxon>Methanospirillum</taxon>
    </lineage>
</organism>
<dbReference type="AlphaFoldDB" id="A0A2V2NED2"/>
<sequence>MFNLNRRGFFMKKLDDISIGRKLGGSFLAVVIIMALVGITGYVGVTTTDNYLEQMYSQQLVPTEMLDSMQTNIWHLRGNPPGFVLIPETLAASRAESDDLMKSIDANLSGYEAYLASDDERAIYNNAVKSWNGYKAAFANFNTIVDTGDTKAAVAALTTGDLVTERKAFTAAVDKLVLINHNQAKSLKEEGVKTVSSIILIIIFAILIGIILAVSLATIIGRSITVPLSKGAHVMQEMSLGHLSNRLRLDRKDEIGVLAGAMDNFSDDLQFVVVSGLKQIASGDISLSVAAHDDKDEIGPALNQLTSAINGIVDEVGFLITEAEEGRLQKRGDTSQFSGAYQNIIVGINNMLDAITTPLNEALRVSNLYSHAKFSARFDENVSVKGDLIALKTGLNTIGEELSKAISEISIQIGNLTASSEEAAASVEEITAGSASVAQSSGVVSSNAESSVKAIEQVLIAMEELSTSVTVVASKVEAVSRLSQQANETSSRGVAQAAVAENGITAINGAVNDVGTIISEIRSQMNEINKIVVIISDIADQTNLLALNAAIEAARAGEAGMGFAVVADEVKTLAQESQGSAENIAKIIRSLQQQSERAATAMNLATSEVSKGSVAITDTIKFFHTIAEQIEDISSNMTEVAGLSEEEAASVEEITASVTEVKNMTTETAEEAVGSSAATEETSAALNQVSTIISDLSTVATRINESVSRLNG</sequence>
<dbReference type="PRINTS" id="PR00260">
    <property type="entry name" value="CHEMTRNSDUCR"/>
</dbReference>
<dbReference type="CDD" id="cd11386">
    <property type="entry name" value="MCP_signal"/>
    <property type="match status" value="1"/>
</dbReference>
<dbReference type="InterPro" id="IPR003660">
    <property type="entry name" value="HAMP_dom"/>
</dbReference>
<dbReference type="CDD" id="cd06225">
    <property type="entry name" value="HAMP"/>
    <property type="match status" value="1"/>
</dbReference>
<comment type="caution">
    <text evidence="7">The sequence shown here is derived from an EMBL/GenBank/DDBJ whole genome shotgun (WGS) entry which is preliminary data.</text>
</comment>
<dbReference type="PROSITE" id="PS50111">
    <property type="entry name" value="CHEMOTAXIS_TRANSDUC_2"/>
    <property type="match status" value="1"/>
</dbReference>
<dbReference type="InterPro" id="IPR004090">
    <property type="entry name" value="Chemotax_Me-accpt_rcpt"/>
</dbReference>
<keyword evidence="4" id="KW-0472">Membrane</keyword>
<evidence type="ECO:0000256" key="2">
    <source>
        <dbReference type="ARBA" id="ARBA00029447"/>
    </source>
</evidence>
<comment type="similarity">
    <text evidence="2">Belongs to the methyl-accepting chemotaxis (MCP) protein family.</text>
</comment>
<accession>A0A2V2NED2</accession>